<dbReference type="RefSeq" id="WP_020449227.1">
    <property type="nucleotide sequence ID" value="NZ_CAYAXV010000005.1"/>
</dbReference>
<evidence type="ECO:0000313" key="2">
    <source>
        <dbReference type="Proteomes" id="UP000752814"/>
    </source>
</evidence>
<dbReference type="Proteomes" id="UP000752814">
    <property type="component" value="Unassembled WGS sequence"/>
</dbReference>
<dbReference type="EMBL" id="LVVT01000014">
    <property type="protein sequence ID" value="TQS82831.1"/>
    <property type="molecule type" value="Genomic_DNA"/>
</dbReference>
<sequence length="114" mass="12695">MNLIEVDGQLLDAEEFLLNVSLDQDHCITISGMKAALNLFCDGSYALMLKVVLTEDEDGAYNVELLESKVEIIKDLASKGFFLRGCDGYVACFKDGKIDELKDTLFEAIECFKI</sequence>
<dbReference type="GeneID" id="41323761"/>
<comment type="caution">
    <text evidence="1">The sequence shown here is derived from an EMBL/GenBank/DDBJ whole genome shotgun (WGS) entry which is preliminary data.</text>
</comment>
<accession>A0A8J8TDI2</accession>
<name>A0A8J8TDI2_9ARCH</name>
<gene>
    <name evidence="1" type="ORF">A3207_02470</name>
</gene>
<proteinExistence type="predicted"/>
<evidence type="ECO:0000313" key="1">
    <source>
        <dbReference type="EMBL" id="TQS82831.1"/>
    </source>
</evidence>
<reference evidence="1" key="1">
    <citation type="submission" date="2016-03" db="EMBL/GenBank/DDBJ databases">
        <authorList>
            <person name="Borrel G."/>
            <person name="Mccann A."/>
            <person name="O'Toole P.W."/>
        </authorList>
    </citation>
    <scope>NUCLEOTIDE SEQUENCE</scope>
    <source>
        <strain evidence="1">183</strain>
    </source>
</reference>
<protein>
    <submittedName>
        <fullName evidence="1">Uncharacterized protein</fullName>
    </submittedName>
</protein>
<dbReference type="AlphaFoldDB" id="A0A8J8TDI2"/>
<organism evidence="1 2">
    <name type="scientific">Candidatus Methanomassiliicoccus intestinalis</name>
    <dbReference type="NCBI Taxonomy" id="1406512"/>
    <lineage>
        <taxon>Archaea</taxon>
        <taxon>Methanobacteriati</taxon>
        <taxon>Thermoplasmatota</taxon>
        <taxon>Thermoplasmata</taxon>
        <taxon>Methanomassiliicoccales</taxon>
        <taxon>Methanomassiliicoccaceae</taxon>
        <taxon>Methanomassiliicoccus</taxon>
    </lineage>
</organism>